<reference evidence="1" key="1">
    <citation type="submission" date="2021-06" db="EMBL/GenBank/DDBJ databases">
        <authorList>
            <person name="Kallberg Y."/>
            <person name="Tangrot J."/>
            <person name="Rosling A."/>
        </authorList>
    </citation>
    <scope>NUCLEOTIDE SEQUENCE</scope>
    <source>
        <strain evidence="1">MA453B</strain>
    </source>
</reference>
<keyword evidence="2" id="KW-1185">Reference proteome</keyword>
<name>A0A9N9H4R5_9GLOM</name>
<proteinExistence type="predicted"/>
<dbReference type="Proteomes" id="UP000789405">
    <property type="component" value="Unassembled WGS sequence"/>
</dbReference>
<dbReference type="AlphaFoldDB" id="A0A9N9H4R5"/>
<accession>A0A9N9H4R5</accession>
<gene>
    <name evidence="1" type="ORF">DERYTH_LOCUS10293</name>
</gene>
<evidence type="ECO:0000313" key="1">
    <source>
        <dbReference type="EMBL" id="CAG8653128.1"/>
    </source>
</evidence>
<evidence type="ECO:0000313" key="2">
    <source>
        <dbReference type="Proteomes" id="UP000789405"/>
    </source>
</evidence>
<dbReference type="EMBL" id="CAJVPY010005935">
    <property type="protein sequence ID" value="CAG8653128.1"/>
    <property type="molecule type" value="Genomic_DNA"/>
</dbReference>
<sequence length="77" mass="9062">FPIPDCSTCRHILLFDVFIYKGKNYKTCNSYRGARTTNQNNLEAFVETILIYEVSDYITNATDNLENYIKLSFNFYI</sequence>
<feature type="non-terminal residue" evidence="1">
    <location>
        <position position="1"/>
    </location>
</feature>
<dbReference type="OrthoDB" id="2411931at2759"/>
<comment type="caution">
    <text evidence="1">The sequence shown here is derived from an EMBL/GenBank/DDBJ whole genome shotgun (WGS) entry which is preliminary data.</text>
</comment>
<organism evidence="1 2">
    <name type="scientific">Dentiscutata erythropus</name>
    <dbReference type="NCBI Taxonomy" id="1348616"/>
    <lineage>
        <taxon>Eukaryota</taxon>
        <taxon>Fungi</taxon>
        <taxon>Fungi incertae sedis</taxon>
        <taxon>Mucoromycota</taxon>
        <taxon>Glomeromycotina</taxon>
        <taxon>Glomeromycetes</taxon>
        <taxon>Diversisporales</taxon>
        <taxon>Gigasporaceae</taxon>
        <taxon>Dentiscutata</taxon>
    </lineage>
</organism>
<protein>
    <submittedName>
        <fullName evidence="1">27480_t:CDS:1</fullName>
    </submittedName>
</protein>